<evidence type="ECO:0000256" key="1">
    <source>
        <dbReference type="SAM" id="Phobius"/>
    </source>
</evidence>
<evidence type="ECO:0000313" key="2">
    <source>
        <dbReference type="Proteomes" id="UP000887566"/>
    </source>
</evidence>
<dbReference type="Proteomes" id="UP000887566">
    <property type="component" value="Unplaced"/>
</dbReference>
<accession>A0A914VKG0</accession>
<evidence type="ECO:0000313" key="3">
    <source>
        <dbReference type="WBParaSite" id="PSAMB.scaffold2104size25387.g16502.t1"/>
    </source>
</evidence>
<proteinExistence type="predicted"/>
<keyword evidence="1" id="KW-0472">Membrane</keyword>
<sequence length="103" mass="11678">MGGWSISFDYTFTCQDAERRSEKIIIDTFKLTTITVHNDSCAEIHEMVPLFNENITSSPGFFVFTGIVSLLFVLGILVVYLFFWGLYESNNLFAMIVSSSDNN</sequence>
<dbReference type="WBParaSite" id="PSAMB.scaffold2104size25387.g16502.t1">
    <property type="protein sequence ID" value="PSAMB.scaffold2104size25387.g16502.t1"/>
    <property type="gene ID" value="PSAMB.scaffold2104size25387.g16502"/>
</dbReference>
<keyword evidence="1" id="KW-0812">Transmembrane</keyword>
<feature type="transmembrane region" description="Helical" evidence="1">
    <location>
        <begin position="61"/>
        <end position="87"/>
    </location>
</feature>
<name>A0A914VKG0_9BILA</name>
<dbReference type="AlphaFoldDB" id="A0A914VKG0"/>
<protein>
    <submittedName>
        <fullName evidence="3">Uncharacterized protein</fullName>
    </submittedName>
</protein>
<keyword evidence="1" id="KW-1133">Transmembrane helix</keyword>
<keyword evidence="2" id="KW-1185">Reference proteome</keyword>
<organism evidence="2 3">
    <name type="scientific">Plectus sambesii</name>
    <dbReference type="NCBI Taxonomy" id="2011161"/>
    <lineage>
        <taxon>Eukaryota</taxon>
        <taxon>Metazoa</taxon>
        <taxon>Ecdysozoa</taxon>
        <taxon>Nematoda</taxon>
        <taxon>Chromadorea</taxon>
        <taxon>Plectida</taxon>
        <taxon>Plectina</taxon>
        <taxon>Plectoidea</taxon>
        <taxon>Plectidae</taxon>
        <taxon>Plectus</taxon>
    </lineage>
</organism>
<reference evidence="3" key="1">
    <citation type="submission" date="2022-11" db="UniProtKB">
        <authorList>
            <consortium name="WormBaseParasite"/>
        </authorList>
    </citation>
    <scope>IDENTIFICATION</scope>
</reference>